<dbReference type="OrthoDB" id="5289754at2"/>
<dbReference type="InterPro" id="IPR000847">
    <property type="entry name" value="LysR_HTH_N"/>
</dbReference>
<dbReference type="Pfam" id="PF00126">
    <property type="entry name" value="HTH_1"/>
    <property type="match status" value="1"/>
</dbReference>
<evidence type="ECO:0000256" key="4">
    <source>
        <dbReference type="ARBA" id="ARBA00023163"/>
    </source>
</evidence>
<dbReference type="GO" id="GO:0003700">
    <property type="term" value="F:DNA-binding transcription factor activity"/>
    <property type="evidence" value="ECO:0007669"/>
    <property type="project" value="InterPro"/>
</dbReference>
<comment type="caution">
    <text evidence="6">The sequence shown here is derived from an EMBL/GenBank/DDBJ whole genome shotgun (WGS) entry which is preliminary data.</text>
</comment>
<dbReference type="InterPro" id="IPR005119">
    <property type="entry name" value="LysR_subst-bd"/>
</dbReference>
<feature type="domain" description="HTH lysR-type" evidence="5">
    <location>
        <begin position="1"/>
        <end position="58"/>
    </location>
</feature>
<keyword evidence="7" id="KW-1185">Reference proteome</keyword>
<dbReference type="CDD" id="cd08451">
    <property type="entry name" value="PBP2_BudR"/>
    <property type="match status" value="1"/>
</dbReference>
<comment type="similarity">
    <text evidence="1">Belongs to the LysR transcriptional regulatory family.</text>
</comment>
<dbReference type="PANTHER" id="PTHR30346:SF30">
    <property type="entry name" value="SMALL NEUTRAL PROTEASE REGULATORY PROTEIN"/>
    <property type="match status" value="1"/>
</dbReference>
<dbReference type="InterPro" id="IPR036388">
    <property type="entry name" value="WH-like_DNA-bd_sf"/>
</dbReference>
<dbReference type="Gene3D" id="1.10.10.10">
    <property type="entry name" value="Winged helix-like DNA-binding domain superfamily/Winged helix DNA-binding domain"/>
    <property type="match status" value="1"/>
</dbReference>
<dbReference type="InterPro" id="IPR037410">
    <property type="entry name" value="BudR_PBP2"/>
</dbReference>
<evidence type="ECO:0000256" key="3">
    <source>
        <dbReference type="ARBA" id="ARBA00023125"/>
    </source>
</evidence>
<dbReference type="AlphaFoldDB" id="A0A4R7P4T1"/>
<dbReference type="InterPro" id="IPR036390">
    <property type="entry name" value="WH_DNA-bd_sf"/>
</dbReference>
<organism evidence="6 7">
    <name type="scientific">Panacagrimonas perspica</name>
    <dbReference type="NCBI Taxonomy" id="381431"/>
    <lineage>
        <taxon>Bacteria</taxon>
        <taxon>Pseudomonadati</taxon>
        <taxon>Pseudomonadota</taxon>
        <taxon>Gammaproteobacteria</taxon>
        <taxon>Nevskiales</taxon>
        <taxon>Nevskiaceae</taxon>
        <taxon>Panacagrimonas</taxon>
    </lineage>
</organism>
<dbReference type="SUPFAM" id="SSF53850">
    <property type="entry name" value="Periplasmic binding protein-like II"/>
    <property type="match status" value="1"/>
</dbReference>
<keyword evidence="2" id="KW-0805">Transcription regulation</keyword>
<dbReference type="GO" id="GO:0003677">
    <property type="term" value="F:DNA binding"/>
    <property type="evidence" value="ECO:0007669"/>
    <property type="project" value="UniProtKB-KW"/>
</dbReference>
<keyword evidence="3 6" id="KW-0238">DNA-binding</keyword>
<dbReference type="RefSeq" id="WP_133882326.1">
    <property type="nucleotide sequence ID" value="NZ_MWIN01000018.1"/>
</dbReference>
<sequence>MELRHLRYFVAVAEALHFRRAAEKLGMQQPPLSMQIRQLEAEIGTPLFRRAQRRVELTDAGHSFLEDARAILASAQAAAGRARQAALGEHGRLRVGMINSAPFHPLILRILREYRERHPGVWMTLDEASTPVLAERIRANVLDLAFVRPLLDETPGIANEHLFDEPLLLALPQGHPLSRRRTVPLGALSLEPFVLFSRPVGSGLYDQIITACHRAGFSPRVTQEASQVTSIVNLVAAGLGVSLVPASMRKIHSEGIVYRPLSSGAPVAQMSLIWRRGDASATVRNLRSLATALSREADVT</sequence>
<evidence type="ECO:0000313" key="7">
    <source>
        <dbReference type="Proteomes" id="UP000295341"/>
    </source>
</evidence>
<evidence type="ECO:0000256" key="1">
    <source>
        <dbReference type="ARBA" id="ARBA00009437"/>
    </source>
</evidence>
<gene>
    <name evidence="6" type="ORF">DFR24_3184</name>
</gene>
<accession>A0A4R7P4T1</accession>
<dbReference type="FunFam" id="1.10.10.10:FF:000001">
    <property type="entry name" value="LysR family transcriptional regulator"/>
    <property type="match status" value="1"/>
</dbReference>
<dbReference type="Gene3D" id="3.40.190.10">
    <property type="entry name" value="Periplasmic binding protein-like II"/>
    <property type="match status" value="2"/>
</dbReference>
<dbReference type="PANTHER" id="PTHR30346">
    <property type="entry name" value="TRANSCRIPTIONAL DUAL REGULATOR HCAR-RELATED"/>
    <property type="match status" value="1"/>
</dbReference>
<evidence type="ECO:0000256" key="2">
    <source>
        <dbReference type="ARBA" id="ARBA00023015"/>
    </source>
</evidence>
<dbReference type="GO" id="GO:0032993">
    <property type="term" value="C:protein-DNA complex"/>
    <property type="evidence" value="ECO:0007669"/>
    <property type="project" value="TreeGrafter"/>
</dbReference>
<dbReference type="Proteomes" id="UP000295341">
    <property type="component" value="Unassembled WGS sequence"/>
</dbReference>
<evidence type="ECO:0000259" key="5">
    <source>
        <dbReference type="PROSITE" id="PS50931"/>
    </source>
</evidence>
<dbReference type="SUPFAM" id="SSF46785">
    <property type="entry name" value="Winged helix' DNA-binding domain"/>
    <property type="match status" value="1"/>
</dbReference>
<reference evidence="6 7" key="1">
    <citation type="submission" date="2019-03" db="EMBL/GenBank/DDBJ databases">
        <title>Genomic Encyclopedia of Type Strains, Phase IV (KMG-IV): sequencing the most valuable type-strain genomes for metagenomic binning, comparative biology and taxonomic classification.</title>
        <authorList>
            <person name="Goeker M."/>
        </authorList>
    </citation>
    <scope>NUCLEOTIDE SEQUENCE [LARGE SCALE GENOMIC DNA]</scope>
    <source>
        <strain evidence="6 7">DSM 26377</strain>
    </source>
</reference>
<dbReference type="PRINTS" id="PR00039">
    <property type="entry name" value="HTHLYSR"/>
</dbReference>
<dbReference type="EMBL" id="SOBT01000009">
    <property type="protein sequence ID" value="TDU28804.1"/>
    <property type="molecule type" value="Genomic_DNA"/>
</dbReference>
<protein>
    <submittedName>
        <fullName evidence="6">DNA-binding transcriptional LysR family regulator</fullName>
    </submittedName>
</protein>
<name>A0A4R7P4T1_9GAMM</name>
<proteinExistence type="inferred from homology"/>
<evidence type="ECO:0000313" key="6">
    <source>
        <dbReference type="EMBL" id="TDU28804.1"/>
    </source>
</evidence>
<dbReference type="PROSITE" id="PS50931">
    <property type="entry name" value="HTH_LYSR"/>
    <property type="match status" value="1"/>
</dbReference>
<keyword evidence="4" id="KW-0804">Transcription</keyword>
<dbReference type="Pfam" id="PF03466">
    <property type="entry name" value="LysR_substrate"/>
    <property type="match status" value="1"/>
</dbReference>